<keyword evidence="3" id="KW-1185">Reference proteome</keyword>
<gene>
    <name evidence="2" type="ORF">AB0C36_22875</name>
</gene>
<proteinExistence type="predicted"/>
<dbReference type="InterPro" id="IPR010879">
    <property type="entry name" value="DUF1508"/>
</dbReference>
<protein>
    <submittedName>
        <fullName evidence="2">YegP family protein</fullName>
    </submittedName>
</protein>
<evidence type="ECO:0000313" key="3">
    <source>
        <dbReference type="Proteomes" id="UP001551482"/>
    </source>
</evidence>
<name>A0ABV3DKQ5_9ACTN</name>
<evidence type="ECO:0000313" key="2">
    <source>
        <dbReference type="EMBL" id="MEU8136340.1"/>
    </source>
</evidence>
<dbReference type="RefSeq" id="WP_358356824.1">
    <property type="nucleotide sequence ID" value="NZ_JBEZFP010000061.1"/>
</dbReference>
<organism evidence="2 3">
    <name type="scientific">Streptodolium elevatio</name>
    <dbReference type="NCBI Taxonomy" id="3157996"/>
    <lineage>
        <taxon>Bacteria</taxon>
        <taxon>Bacillati</taxon>
        <taxon>Actinomycetota</taxon>
        <taxon>Actinomycetes</taxon>
        <taxon>Kitasatosporales</taxon>
        <taxon>Streptomycetaceae</taxon>
        <taxon>Streptodolium</taxon>
    </lineage>
</organism>
<reference evidence="2 3" key="1">
    <citation type="submission" date="2024-06" db="EMBL/GenBank/DDBJ databases">
        <title>The Natural Products Discovery Center: Release of the First 8490 Sequenced Strains for Exploring Actinobacteria Biosynthetic Diversity.</title>
        <authorList>
            <person name="Kalkreuter E."/>
            <person name="Kautsar S.A."/>
            <person name="Yang D."/>
            <person name="Bader C.D."/>
            <person name="Teijaro C.N."/>
            <person name="Fluegel L."/>
            <person name="Davis C.M."/>
            <person name="Simpson J.R."/>
            <person name="Lauterbach L."/>
            <person name="Steele A.D."/>
            <person name="Gui C."/>
            <person name="Meng S."/>
            <person name="Li G."/>
            <person name="Viehrig K."/>
            <person name="Ye F."/>
            <person name="Su P."/>
            <person name="Kiefer A.F."/>
            <person name="Nichols A."/>
            <person name="Cepeda A.J."/>
            <person name="Yan W."/>
            <person name="Fan B."/>
            <person name="Jiang Y."/>
            <person name="Adhikari A."/>
            <person name="Zheng C.-J."/>
            <person name="Schuster L."/>
            <person name="Cowan T.M."/>
            <person name="Smanski M.J."/>
            <person name="Chevrette M.G."/>
            <person name="De Carvalho L.P.S."/>
            <person name="Shen B."/>
        </authorList>
    </citation>
    <scope>NUCLEOTIDE SEQUENCE [LARGE SCALE GENOMIC DNA]</scope>
    <source>
        <strain evidence="2 3">NPDC048946</strain>
    </source>
</reference>
<evidence type="ECO:0000259" key="1">
    <source>
        <dbReference type="Pfam" id="PF07411"/>
    </source>
</evidence>
<accession>A0ABV3DKQ5</accession>
<dbReference type="Pfam" id="PF07411">
    <property type="entry name" value="DUF1508"/>
    <property type="match status" value="1"/>
</dbReference>
<dbReference type="Proteomes" id="UP001551482">
    <property type="component" value="Unassembled WGS sequence"/>
</dbReference>
<comment type="caution">
    <text evidence="2">The sequence shown here is derived from an EMBL/GenBank/DDBJ whole genome shotgun (WGS) entry which is preliminary data.</text>
</comment>
<dbReference type="EMBL" id="JBEZFP010000061">
    <property type="protein sequence ID" value="MEU8136340.1"/>
    <property type="molecule type" value="Genomic_DNA"/>
</dbReference>
<sequence length="44" mass="4349">MSATGEAYKSEAACMNGIRSLPPGAPGAKVKEPTSGCAAGIRLV</sequence>
<feature type="domain" description="DUF1508" evidence="1">
    <location>
        <begin position="3"/>
        <end position="32"/>
    </location>
</feature>